<proteinExistence type="predicted"/>
<organism evidence="1 2">
    <name type="scientific">Caenorhabditis nigoni</name>
    <dbReference type="NCBI Taxonomy" id="1611254"/>
    <lineage>
        <taxon>Eukaryota</taxon>
        <taxon>Metazoa</taxon>
        <taxon>Ecdysozoa</taxon>
        <taxon>Nematoda</taxon>
        <taxon>Chromadorea</taxon>
        <taxon>Rhabditida</taxon>
        <taxon>Rhabditina</taxon>
        <taxon>Rhabditomorpha</taxon>
        <taxon>Rhabditoidea</taxon>
        <taxon>Rhabditidae</taxon>
        <taxon>Peloderinae</taxon>
        <taxon>Caenorhabditis</taxon>
    </lineage>
</organism>
<gene>
    <name evidence="1" type="primary">Cnig_chr_X.g24960</name>
    <name evidence="1" type="ORF">B9Z55_024960</name>
</gene>
<reference evidence="2" key="1">
    <citation type="submission" date="2017-10" db="EMBL/GenBank/DDBJ databases">
        <title>Rapid genome shrinkage in a self-fertile nematode reveals novel sperm competition proteins.</title>
        <authorList>
            <person name="Yin D."/>
            <person name="Schwarz E.M."/>
            <person name="Thomas C.G."/>
            <person name="Felde R.L."/>
            <person name="Korf I.F."/>
            <person name="Cutter A.D."/>
            <person name="Schartner C.M."/>
            <person name="Ralston E.J."/>
            <person name="Meyer B.J."/>
            <person name="Haag E.S."/>
        </authorList>
    </citation>
    <scope>NUCLEOTIDE SEQUENCE [LARGE SCALE GENOMIC DNA]</scope>
    <source>
        <strain evidence="2">JU1422</strain>
    </source>
</reference>
<evidence type="ECO:0000313" key="2">
    <source>
        <dbReference type="Proteomes" id="UP000230233"/>
    </source>
</evidence>
<dbReference type="Proteomes" id="UP000230233">
    <property type="component" value="Chromosome X"/>
</dbReference>
<dbReference type="AlphaFoldDB" id="A0A2G5SWN8"/>
<dbReference type="OrthoDB" id="10276107at2759"/>
<keyword evidence="2" id="KW-1185">Reference proteome</keyword>
<evidence type="ECO:0000313" key="1">
    <source>
        <dbReference type="EMBL" id="PIC19388.1"/>
    </source>
</evidence>
<dbReference type="EMBL" id="PDUG01000006">
    <property type="protein sequence ID" value="PIC19388.1"/>
    <property type="molecule type" value="Genomic_DNA"/>
</dbReference>
<comment type="caution">
    <text evidence="1">The sequence shown here is derived from an EMBL/GenBank/DDBJ whole genome shotgun (WGS) entry which is preliminary data.</text>
</comment>
<sequence>MDEPKPPVTAHHLSHLLSTIVKLEKPYNKGNQKTTKPVKRNVILCGELNQSDTKRLRKDEKVKNSSPTVGSNCQHVIDRDYLSKLIGGIDNCYRQNPSNIVGNKMSAARQTRPLVHTPLHLSVFFDGSYNVEVYKEPYVVIQHDPASRVVLTELFNDHMHTIIPTDLNYTAMRWNDESLASLLNFVDSPHIHFLFLPFTMRRWSKYIDPAFLDTHSVYLNAIQYDNWFFAVLEKLQNKDLFNLNLIGLTVGVRVHCFSGEAIIQANRIKNEICWVMQFQAIRKRLNWKVNNYTKDENCDITLVVTISDKCMMTGIQVRKCQQKIPSSMTIVGIGTMWPFLHAAESLRCVKLKLNEKLLCFCLLTHKEHVVAFHRVFVEYGMEKKNIECWVPMIGLDMETIQKIWDKEIPTELDRETNNVLLHYQKFLQMNPEIQQRISSDLTINSRWVT</sequence>
<protein>
    <submittedName>
        <fullName evidence="1">Uncharacterized protein</fullName>
    </submittedName>
</protein>
<accession>A0A2G5SWN8</accession>
<name>A0A2G5SWN8_9PELO</name>